<evidence type="ECO:0000313" key="3">
    <source>
        <dbReference type="EMBL" id="KAH6868969.1"/>
    </source>
</evidence>
<dbReference type="AlphaFoldDB" id="A0A9P8VQS2"/>
<dbReference type="InterPro" id="IPR010730">
    <property type="entry name" value="HET"/>
</dbReference>
<dbReference type="InterPro" id="IPR052895">
    <property type="entry name" value="HetReg/Transcr_Mod"/>
</dbReference>
<organism evidence="3 4">
    <name type="scientific">Thelonectria olida</name>
    <dbReference type="NCBI Taxonomy" id="1576542"/>
    <lineage>
        <taxon>Eukaryota</taxon>
        <taxon>Fungi</taxon>
        <taxon>Dikarya</taxon>
        <taxon>Ascomycota</taxon>
        <taxon>Pezizomycotina</taxon>
        <taxon>Sordariomycetes</taxon>
        <taxon>Hypocreomycetidae</taxon>
        <taxon>Hypocreales</taxon>
        <taxon>Nectriaceae</taxon>
        <taxon>Thelonectria</taxon>
    </lineage>
</organism>
<gene>
    <name evidence="3" type="ORF">B0T10DRAFT_501954</name>
</gene>
<dbReference type="Pfam" id="PF26639">
    <property type="entry name" value="Het-6_barrel"/>
    <property type="match status" value="1"/>
</dbReference>
<dbReference type="PANTHER" id="PTHR24148:SF64">
    <property type="entry name" value="HETEROKARYON INCOMPATIBILITY DOMAIN-CONTAINING PROTEIN"/>
    <property type="match status" value="1"/>
</dbReference>
<feature type="compositionally biased region" description="Basic and acidic residues" evidence="1">
    <location>
        <begin position="21"/>
        <end position="41"/>
    </location>
</feature>
<evidence type="ECO:0000259" key="2">
    <source>
        <dbReference type="Pfam" id="PF06985"/>
    </source>
</evidence>
<dbReference type="Pfam" id="PF06985">
    <property type="entry name" value="HET"/>
    <property type="match status" value="1"/>
</dbReference>
<feature type="domain" description="Heterokaryon incompatibility" evidence="2">
    <location>
        <begin position="99"/>
        <end position="263"/>
    </location>
</feature>
<protein>
    <recommendedName>
        <fullName evidence="2">Heterokaryon incompatibility domain-containing protein</fullName>
    </recommendedName>
</protein>
<evidence type="ECO:0000313" key="4">
    <source>
        <dbReference type="Proteomes" id="UP000777438"/>
    </source>
</evidence>
<dbReference type="Proteomes" id="UP000777438">
    <property type="component" value="Unassembled WGS sequence"/>
</dbReference>
<dbReference type="OrthoDB" id="2288928at2759"/>
<reference evidence="3 4" key="1">
    <citation type="journal article" date="2021" name="Nat. Commun.">
        <title>Genetic determinants of endophytism in the Arabidopsis root mycobiome.</title>
        <authorList>
            <person name="Mesny F."/>
            <person name="Miyauchi S."/>
            <person name="Thiergart T."/>
            <person name="Pickel B."/>
            <person name="Atanasova L."/>
            <person name="Karlsson M."/>
            <person name="Huettel B."/>
            <person name="Barry K.W."/>
            <person name="Haridas S."/>
            <person name="Chen C."/>
            <person name="Bauer D."/>
            <person name="Andreopoulos W."/>
            <person name="Pangilinan J."/>
            <person name="LaButti K."/>
            <person name="Riley R."/>
            <person name="Lipzen A."/>
            <person name="Clum A."/>
            <person name="Drula E."/>
            <person name="Henrissat B."/>
            <person name="Kohler A."/>
            <person name="Grigoriev I.V."/>
            <person name="Martin F.M."/>
            <person name="Hacquard S."/>
        </authorList>
    </citation>
    <scope>NUCLEOTIDE SEQUENCE [LARGE SCALE GENOMIC DNA]</scope>
    <source>
        <strain evidence="3 4">MPI-CAGE-CH-0241</strain>
    </source>
</reference>
<dbReference type="PANTHER" id="PTHR24148">
    <property type="entry name" value="ANKYRIN REPEAT DOMAIN-CONTAINING PROTEIN 39 HOMOLOG-RELATED"/>
    <property type="match status" value="1"/>
</dbReference>
<feature type="region of interest" description="Disordered" evidence="1">
    <location>
        <begin position="20"/>
        <end position="41"/>
    </location>
</feature>
<name>A0A9P8VQS2_9HYPO</name>
<dbReference type="EMBL" id="JAGPYM010000083">
    <property type="protein sequence ID" value="KAH6868969.1"/>
    <property type="molecule type" value="Genomic_DNA"/>
</dbReference>
<accession>A0A9P8VQS2</accession>
<sequence length="697" mass="78118">MIPERLLSMFSAIDQEQLSGMEHRPSNNMEDGRESQEYHYPELPRGFPQCSGLQPSGQHVGFEPLPKGCMRLLEIRPGCEGPISCRFFTAKTLECPFKYEAIAHSSQEDATSPSPRSEPLYCNELEISCSTNIVSLLRHLRLPDRSRLVWLAPLCINLDDLAERNYHVELARFIFQHAYQVIVWLGPGTDTESDVQLASLFKIVNTWKRKGRFQEWYREAKPTRGRIHSSLQEPRQLTIAEAWSHAVRFFARAWFKSTWSLQEASVARSTVLVLGDNQISWDCIGFAAAILRENFGRIQSSQSNGKRPLISTGILNAYLTYRISLSQQYLHPLKLTFHQLLTLTRGFRCKFEHDKVYSLLGVPTKDVIALNIVPDYARSTSQVNRDVAIQILQTSNSLDILSQVQIDHACRYMMPVTSASRDLILDGPSWVPRWETDFLEPICPLQRCAGFSAANGAPPTFQISNDHSKLAALGVIVDIVAHSNELRGYNTFWRGQDGVRPNAWGGSMPESFEDMLSAANLTMDELESLALTLTCGKGWDGFPVSNVEGHVADYSRCLIRDGLRWSLRWLQEAKEQCDMNPAMDGQSKPITLELLAQLSSKGRADRFLDAARTAGAGRASFTTRLGLWGIGPGSTMEGDLLCVMRGADVPFVVRPLASSGHHLVGECYVDKVMHGETLESLERGTHGSLEETWITLV</sequence>
<proteinExistence type="predicted"/>
<keyword evidence="4" id="KW-1185">Reference proteome</keyword>
<comment type="caution">
    <text evidence="3">The sequence shown here is derived from an EMBL/GenBank/DDBJ whole genome shotgun (WGS) entry which is preliminary data.</text>
</comment>
<evidence type="ECO:0000256" key="1">
    <source>
        <dbReference type="SAM" id="MobiDB-lite"/>
    </source>
</evidence>